<organism evidence="10 11">
    <name type="scientific">candidate division CPR2 bacterium GW2011_GWC2_39_10</name>
    <dbReference type="NCBI Taxonomy" id="1618345"/>
    <lineage>
        <taxon>Bacteria</taxon>
        <taxon>Bacteria division CPR2</taxon>
    </lineage>
</organism>
<dbReference type="Gene3D" id="3.40.1380.10">
    <property type="match status" value="1"/>
</dbReference>
<comment type="caution">
    <text evidence="10">The sequence shown here is derived from an EMBL/GenBank/DDBJ whole genome shotgun (WGS) entry which is preliminary data.</text>
</comment>
<evidence type="ECO:0000256" key="5">
    <source>
        <dbReference type="ARBA" id="ARBA00022781"/>
    </source>
</evidence>
<evidence type="ECO:0000256" key="1">
    <source>
        <dbReference type="ARBA" id="ARBA00003456"/>
    </source>
</evidence>
<dbReference type="Pfam" id="PF00231">
    <property type="entry name" value="ATP-synt"/>
    <property type="match status" value="1"/>
</dbReference>
<dbReference type="Gene3D" id="1.10.287.80">
    <property type="entry name" value="ATP synthase, gamma subunit, helix hairpin domain"/>
    <property type="match status" value="1"/>
</dbReference>
<reference evidence="10 11" key="1">
    <citation type="journal article" date="2015" name="Nature">
        <title>rRNA introns, odd ribosomes, and small enigmatic genomes across a large radiation of phyla.</title>
        <authorList>
            <person name="Brown C.T."/>
            <person name="Hug L.A."/>
            <person name="Thomas B.C."/>
            <person name="Sharon I."/>
            <person name="Castelle C.J."/>
            <person name="Singh A."/>
            <person name="Wilkins M.J."/>
            <person name="Williams K.H."/>
            <person name="Banfield J.F."/>
        </authorList>
    </citation>
    <scope>NUCLEOTIDE SEQUENCE [LARGE SCALE GENOMIC DNA]</scope>
</reference>
<proteinExistence type="inferred from homology"/>
<keyword evidence="5" id="KW-0375">Hydrogen ion transport</keyword>
<keyword evidence="9" id="KW-0066">ATP synthesis</keyword>
<keyword evidence="6" id="KW-0406">Ion transport</keyword>
<comment type="subcellular location">
    <subcellularLocation>
        <location evidence="2">Membrane</location>
        <topology evidence="2">Peripheral membrane protein</topology>
    </subcellularLocation>
</comment>
<dbReference type="InterPro" id="IPR035968">
    <property type="entry name" value="ATP_synth_F1_ATPase_gsu"/>
</dbReference>
<keyword evidence="8" id="KW-0139">CF(1)</keyword>
<evidence type="ECO:0000256" key="4">
    <source>
        <dbReference type="ARBA" id="ARBA00022448"/>
    </source>
</evidence>
<dbReference type="GO" id="GO:0045259">
    <property type="term" value="C:proton-transporting ATP synthase complex"/>
    <property type="evidence" value="ECO:0007669"/>
    <property type="project" value="UniProtKB-KW"/>
</dbReference>
<dbReference type="GO" id="GO:0046933">
    <property type="term" value="F:proton-transporting ATP synthase activity, rotational mechanism"/>
    <property type="evidence" value="ECO:0007669"/>
    <property type="project" value="InterPro"/>
</dbReference>
<evidence type="ECO:0000256" key="6">
    <source>
        <dbReference type="ARBA" id="ARBA00023065"/>
    </source>
</evidence>
<accession>A0A0G0P960</accession>
<dbReference type="PRINTS" id="PR00126">
    <property type="entry name" value="ATPASEGAMMA"/>
</dbReference>
<keyword evidence="7" id="KW-0472">Membrane</keyword>
<evidence type="ECO:0000313" key="11">
    <source>
        <dbReference type="Proteomes" id="UP000034207"/>
    </source>
</evidence>
<keyword evidence="4" id="KW-0813">Transport</keyword>
<gene>
    <name evidence="10" type="ORF">UT18_C0009G0065</name>
</gene>
<protein>
    <submittedName>
        <fullName evidence="10">ATP synthase gamma chain</fullName>
    </submittedName>
</protein>
<dbReference type="PANTHER" id="PTHR11693:SF22">
    <property type="entry name" value="ATP SYNTHASE SUBUNIT GAMMA, MITOCHONDRIAL"/>
    <property type="match status" value="1"/>
</dbReference>
<evidence type="ECO:0000313" key="10">
    <source>
        <dbReference type="EMBL" id="KKQ94654.1"/>
    </source>
</evidence>
<comment type="function">
    <text evidence="1">Produces ATP from ADP in the presence of a proton gradient across the membrane. The gamma chain is believed to be important in regulating ATPase activity and the flow of protons through the CF(0) complex.</text>
</comment>
<dbReference type="EMBL" id="LBVV01000009">
    <property type="protein sequence ID" value="KKQ94654.1"/>
    <property type="molecule type" value="Genomic_DNA"/>
</dbReference>
<comment type="similarity">
    <text evidence="3">Belongs to the ATPase gamma chain family.</text>
</comment>
<evidence type="ECO:0000256" key="2">
    <source>
        <dbReference type="ARBA" id="ARBA00004170"/>
    </source>
</evidence>
<evidence type="ECO:0000256" key="8">
    <source>
        <dbReference type="ARBA" id="ARBA00023196"/>
    </source>
</evidence>
<dbReference type="Proteomes" id="UP000034207">
    <property type="component" value="Unassembled WGS sequence"/>
</dbReference>
<name>A0A0G0P960_UNCC2</name>
<evidence type="ECO:0000256" key="3">
    <source>
        <dbReference type="ARBA" id="ARBA00007681"/>
    </source>
</evidence>
<dbReference type="InterPro" id="IPR000131">
    <property type="entry name" value="ATP_synth_F1_gsu"/>
</dbReference>
<dbReference type="AlphaFoldDB" id="A0A0G0P960"/>
<dbReference type="SUPFAM" id="SSF52943">
    <property type="entry name" value="ATP synthase (F1-ATPase), gamma subunit"/>
    <property type="match status" value="1"/>
</dbReference>
<evidence type="ECO:0000256" key="9">
    <source>
        <dbReference type="ARBA" id="ARBA00023310"/>
    </source>
</evidence>
<dbReference type="PANTHER" id="PTHR11693">
    <property type="entry name" value="ATP SYNTHASE GAMMA CHAIN"/>
    <property type="match status" value="1"/>
</dbReference>
<evidence type="ECO:0000256" key="7">
    <source>
        <dbReference type="ARBA" id="ARBA00023136"/>
    </source>
</evidence>
<sequence length="292" mass="33594">MPTLNEVKEQIAVVGSVGDFANALQQIAAMRMVALRNQVLNSKRFVDEATEILKELKYYRELLFLEEYERTSKKAFGKNEKKEEKPIKDAVMVVSSNQGLCGRFNAEIFKKMENYIFPRNPDADYYLLGKKCQEHYLSSKRFKLKFFPYNVPDNFTAKDLIRLTGVFSHYNKIILIYTRYINTVNSQVVETLLVTPPTPIEKQKKGDKVQYLFEPSIEDLIIDASAKLRAAAFQQQILDSRLAQYSAQMVGMQGASENAKVMLDDLGHEYNKQRRKMIDKKIGEVFAGSALW</sequence>
<dbReference type="STRING" id="1618345.UT18_C0009G0065"/>